<dbReference type="HOGENOM" id="CLU_687710_0_0_1"/>
<evidence type="ECO:0000256" key="1">
    <source>
        <dbReference type="SAM" id="MobiDB-lite"/>
    </source>
</evidence>
<dbReference type="AlphaFoldDB" id="A2YCW0"/>
<proteinExistence type="predicted"/>
<evidence type="ECO:0000313" key="2">
    <source>
        <dbReference type="EMBL" id="EAZ00921.1"/>
    </source>
</evidence>
<protein>
    <submittedName>
        <fullName evidence="2">Uncharacterized protein</fullName>
    </submittedName>
</protein>
<name>A2YCW0_ORYSI</name>
<feature type="region of interest" description="Disordered" evidence="1">
    <location>
        <begin position="303"/>
        <end position="326"/>
    </location>
</feature>
<gene>
    <name evidence="2" type="ORF">OsI_22950</name>
</gene>
<dbReference type="Proteomes" id="UP000007015">
    <property type="component" value="Chromosome 6"/>
</dbReference>
<sequence length="401" mass="43235">MPGFWRRPGDWGVAAIFSFGRVLWMEFVSVPPTKFGSVTFDSAVRISGDHGNISGGLQQFGNPLSSGGERPVPLWKRSTFLGISLLAIKFWDVHETIGSGRFDHLRNFVSVLSFGKTYVYESDLDSVSSSYKNTPVVSTTIHPLQTLEILLSGFDLGFGQCSLNIHLMAKSLSGGDKGTINAMVTSPKLKDDVILDLGNKEVEDSRALVKAGQDLVAAPPADDQVVDVAVQSSSGVNLGPEAHMEGAVLEEEEDAIEVELDEEEGDRFYTDPPTRIDAYDGFDSREEEGDELVDAQLAEKAGSLHMSDSTLSRKNQTNKFSAGDESASLPSFEMIPAIRNLGTQQESTKDVSNEATISPIKRKGSDNAQLKIIGKVQQALLEFDQSESQGGSGQGKTGVPA</sequence>
<dbReference type="EMBL" id="CM000131">
    <property type="protein sequence ID" value="EAZ00921.1"/>
    <property type="molecule type" value="Genomic_DNA"/>
</dbReference>
<organism evidence="2 3">
    <name type="scientific">Oryza sativa subsp. indica</name>
    <name type="common">Rice</name>
    <dbReference type="NCBI Taxonomy" id="39946"/>
    <lineage>
        <taxon>Eukaryota</taxon>
        <taxon>Viridiplantae</taxon>
        <taxon>Streptophyta</taxon>
        <taxon>Embryophyta</taxon>
        <taxon>Tracheophyta</taxon>
        <taxon>Spermatophyta</taxon>
        <taxon>Magnoliopsida</taxon>
        <taxon>Liliopsida</taxon>
        <taxon>Poales</taxon>
        <taxon>Poaceae</taxon>
        <taxon>BOP clade</taxon>
        <taxon>Oryzoideae</taxon>
        <taxon>Oryzeae</taxon>
        <taxon>Oryzinae</taxon>
        <taxon>Oryza</taxon>
        <taxon>Oryza sativa</taxon>
    </lineage>
</organism>
<evidence type="ECO:0000313" key="3">
    <source>
        <dbReference type="Proteomes" id="UP000007015"/>
    </source>
</evidence>
<feature type="region of interest" description="Disordered" evidence="1">
    <location>
        <begin position="344"/>
        <end position="366"/>
    </location>
</feature>
<accession>A2YCW0</accession>
<feature type="compositionally biased region" description="Polar residues" evidence="1">
    <location>
        <begin position="306"/>
        <end position="320"/>
    </location>
</feature>
<dbReference type="Gramene" id="BGIOSGA021258-TA">
    <property type="protein sequence ID" value="BGIOSGA021258-PA"/>
    <property type="gene ID" value="BGIOSGA021258"/>
</dbReference>
<reference evidence="2 3" key="1">
    <citation type="journal article" date="2005" name="PLoS Biol.">
        <title>The genomes of Oryza sativa: a history of duplications.</title>
        <authorList>
            <person name="Yu J."/>
            <person name="Wang J."/>
            <person name="Lin W."/>
            <person name="Li S."/>
            <person name="Li H."/>
            <person name="Zhou J."/>
            <person name="Ni P."/>
            <person name="Dong W."/>
            <person name="Hu S."/>
            <person name="Zeng C."/>
            <person name="Zhang J."/>
            <person name="Zhang Y."/>
            <person name="Li R."/>
            <person name="Xu Z."/>
            <person name="Li S."/>
            <person name="Li X."/>
            <person name="Zheng H."/>
            <person name="Cong L."/>
            <person name="Lin L."/>
            <person name="Yin J."/>
            <person name="Geng J."/>
            <person name="Li G."/>
            <person name="Shi J."/>
            <person name="Liu J."/>
            <person name="Lv H."/>
            <person name="Li J."/>
            <person name="Wang J."/>
            <person name="Deng Y."/>
            <person name="Ran L."/>
            <person name="Shi X."/>
            <person name="Wang X."/>
            <person name="Wu Q."/>
            <person name="Li C."/>
            <person name="Ren X."/>
            <person name="Wang J."/>
            <person name="Wang X."/>
            <person name="Li D."/>
            <person name="Liu D."/>
            <person name="Zhang X."/>
            <person name="Ji Z."/>
            <person name="Zhao W."/>
            <person name="Sun Y."/>
            <person name="Zhang Z."/>
            <person name="Bao J."/>
            <person name="Han Y."/>
            <person name="Dong L."/>
            <person name="Ji J."/>
            <person name="Chen P."/>
            <person name="Wu S."/>
            <person name="Liu J."/>
            <person name="Xiao Y."/>
            <person name="Bu D."/>
            <person name="Tan J."/>
            <person name="Yang L."/>
            <person name="Ye C."/>
            <person name="Zhang J."/>
            <person name="Xu J."/>
            <person name="Zhou Y."/>
            <person name="Yu Y."/>
            <person name="Zhang B."/>
            <person name="Zhuang S."/>
            <person name="Wei H."/>
            <person name="Liu B."/>
            <person name="Lei M."/>
            <person name="Yu H."/>
            <person name="Li Y."/>
            <person name="Xu H."/>
            <person name="Wei S."/>
            <person name="He X."/>
            <person name="Fang L."/>
            <person name="Zhang Z."/>
            <person name="Zhang Y."/>
            <person name="Huang X."/>
            <person name="Su Z."/>
            <person name="Tong W."/>
            <person name="Li J."/>
            <person name="Tong Z."/>
            <person name="Li S."/>
            <person name="Ye J."/>
            <person name="Wang L."/>
            <person name="Fang L."/>
            <person name="Lei T."/>
            <person name="Chen C."/>
            <person name="Chen H."/>
            <person name="Xu Z."/>
            <person name="Li H."/>
            <person name="Huang H."/>
            <person name="Zhang F."/>
            <person name="Xu H."/>
            <person name="Li N."/>
            <person name="Zhao C."/>
            <person name="Li S."/>
            <person name="Dong L."/>
            <person name="Huang Y."/>
            <person name="Li L."/>
            <person name="Xi Y."/>
            <person name="Qi Q."/>
            <person name="Li W."/>
            <person name="Zhang B."/>
            <person name="Hu W."/>
            <person name="Zhang Y."/>
            <person name="Tian X."/>
            <person name="Jiao Y."/>
            <person name="Liang X."/>
            <person name="Jin J."/>
            <person name="Gao L."/>
            <person name="Zheng W."/>
            <person name="Hao B."/>
            <person name="Liu S."/>
            <person name="Wang W."/>
            <person name="Yuan L."/>
            <person name="Cao M."/>
            <person name="McDermott J."/>
            <person name="Samudrala R."/>
            <person name="Wang J."/>
            <person name="Wong G.K."/>
            <person name="Yang H."/>
        </authorList>
    </citation>
    <scope>NUCLEOTIDE SEQUENCE [LARGE SCALE GENOMIC DNA]</scope>
    <source>
        <strain evidence="3">cv. 93-11</strain>
    </source>
</reference>
<keyword evidence="3" id="KW-1185">Reference proteome</keyword>
<dbReference type="STRING" id="39946.A2YCW0"/>